<dbReference type="AlphaFoldDB" id="A0A9D4VXH5"/>
<dbReference type="OrthoDB" id="5065855at2759"/>
<dbReference type="InterPro" id="IPR036576">
    <property type="entry name" value="WRKY_dom_sf"/>
</dbReference>
<dbReference type="Gramene" id="Psat07G0680800-T1">
    <property type="protein sequence ID" value="KAI5392158.1"/>
    <property type="gene ID" value="KIW84_076808"/>
</dbReference>
<dbReference type="FunFam" id="2.20.25.80:FF:000001">
    <property type="entry name" value="WRKY transcription factor 33"/>
    <property type="match status" value="1"/>
</dbReference>
<dbReference type="InterPro" id="IPR003657">
    <property type="entry name" value="WRKY_dom"/>
</dbReference>
<feature type="compositionally biased region" description="Basic residues" evidence="7">
    <location>
        <begin position="210"/>
        <end position="223"/>
    </location>
</feature>
<dbReference type="GO" id="GO:0043565">
    <property type="term" value="F:sequence-specific DNA binding"/>
    <property type="evidence" value="ECO:0007669"/>
    <property type="project" value="InterPro"/>
</dbReference>
<evidence type="ECO:0000256" key="6">
    <source>
        <dbReference type="ARBA" id="ARBA00023242"/>
    </source>
</evidence>
<comment type="subcellular location">
    <subcellularLocation>
        <location evidence="1">Nucleus</location>
    </subcellularLocation>
</comment>
<keyword evidence="2" id="KW-0677">Repeat</keyword>
<keyword evidence="6" id="KW-0539">Nucleus</keyword>
<dbReference type="PROSITE" id="PS50811">
    <property type="entry name" value="WRKY"/>
    <property type="match status" value="2"/>
</dbReference>
<keyword evidence="4" id="KW-0238">DNA-binding</keyword>
<dbReference type="GO" id="GO:0005634">
    <property type="term" value="C:nucleus"/>
    <property type="evidence" value="ECO:0007669"/>
    <property type="project" value="UniProtKB-SubCell"/>
</dbReference>
<keyword evidence="5" id="KW-0804">Transcription</keyword>
<comment type="caution">
    <text evidence="9">The sequence shown here is derived from an EMBL/GenBank/DDBJ whole genome shotgun (WGS) entry which is preliminary data.</text>
</comment>
<feature type="domain" description="WRKY" evidence="8">
    <location>
        <begin position="303"/>
        <end position="368"/>
    </location>
</feature>
<dbReference type="SMART" id="SM00774">
    <property type="entry name" value="WRKY"/>
    <property type="match status" value="2"/>
</dbReference>
<proteinExistence type="predicted"/>
<evidence type="ECO:0000313" key="9">
    <source>
        <dbReference type="EMBL" id="KAI5392158.1"/>
    </source>
</evidence>
<feature type="region of interest" description="Disordered" evidence="7">
    <location>
        <begin position="206"/>
        <end position="235"/>
    </location>
</feature>
<dbReference type="InterPro" id="IPR044810">
    <property type="entry name" value="WRKY_plant"/>
</dbReference>
<dbReference type="Proteomes" id="UP001058974">
    <property type="component" value="Chromosome 7"/>
</dbReference>
<evidence type="ECO:0000256" key="4">
    <source>
        <dbReference type="ARBA" id="ARBA00023125"/>
    </source>
</evidence>
<evidence type="ECO:0000259" key="8">
    <source>
        <dbReference type="PROSITE" id="PS50811"/>
    </source>
</evidence>
<dbReference type="Gene3D" id="2.20.25.80">
    <property type="entry name" value="WRKY domain"/>
    <property type="match status" value="2"/>
</dbReference>
<feature type="domain" description="WRKY" evidence="8">
    <location>
        <begin position="158"/>
        <end position="216"/>
    </location>
</feature>
<evidence type="ECO:0000256" key="1">
    <source>
        <dbReference type="ARBA" id="ARBA00004123"/>
    </source>
</evidence>
<gene>
    <name evidence="9" type="ORF">KIW84_076808</name>
</gene>
<dbReference type="PANTHER" id="PTHR31221:SF252">
    <property type="entry name" value="TRANSCRIPTION FACTOR WRKY FAMILY-RELATED"/>
    <property type="match status" value="1"/>
</dbReference>
<organism evidence="9 10">
    <name type="scientific">Pisum sativum</name>
    <name type="common">Garden pea</name>
    <name type="synonym">Lathyrus oleraceus</name>
    <dbReference type="NCBI Taxonomy" id="3888"/>
    <lineage>
        <taxon>Eukaryota</taxon>
        <taxon>Viridiplantae</taxon>
        <taxon>Streptophyta</taxon>
        <taxon>Embryophyta</taxon>
        <taxon>Tracheophyta</taxon>
        <taxon>Spermatophyta</taxon>
        <taxon>Magnoliopsida</taxon>
        <taxon>eudicotyledons</taxon>
        <taxon>Gunneridae</taxon>
        <taxon>Pentapetalae</taxon>
        <taxon>rosids</taxon>
        <taxon>fabids</taxon>
        <taxon>Fabales</taxon>
        <taxon>Fabaceae</taxon>
        <taxon>Papilionoideae</taxon>
        <taxon>50 kb inversion clade</taxon>
        <taxon>NPAAA clade</taxon>
        <taxon>Hologalegina</taxon>
        <taxon>IRL clade</taxon>
        <taxon>Fabeae</taxon>
        <taxon>Lathyrus</taxon>
    </lineage>
</organism>
<dbReference type="SUPFAM" id="SSF118290">
    <property type="entry name" value="WRKY DNA-binding domain"/>
    <property type="match status" value="2"/>
</dbReference>
<dbReference type="EMBL" id="JAMSHJ010000007">
    <property type="protein sequence ID" value="KAI5392158.1"/>
    <property type="molecule type" value="Genomic_DNA"/>
</dbReference>
<evidence type="ECO:0000256" key="7">
    <source>
        <dbReference type="SAM" id="MobiDB-lite"/>
    </source>
</evidence>
<name>A0A9D4VXH5_PEA</name>
<dbReference type="Pfam" id="PF03106">
    <property type="entry name" value="WRKY"/>
    <property type="match status" value="2"/>
</dbReference>
<protein>
    <recommendedName>
        <fullName evidence="8">WRKY domain-containing protein</fullName>
    </recommendedName>
</protein>
<sequence length="471" mass="53489">MSFSFYNNNLFNTTNNLTTTFDIAKLVGTSPQLKTHDEDNFELDEAIYNTSYSDFPPGFSPSELLNSPSFLSPSNNIPSSYTSEPSCGQIINQQHNKDLEDRNFSELSFQTQKQNLHEPFQSSTTMYQVEEPIKKHDTLTFNESNASMSIKEQKRSEEDGYKWRKYGEKQVKGSENPRSYYKCTNPICLMRKKVERSLEGHVTKIVYKGSHNHPKPQCTKRKTSSQSLHQPFSSSNNSLISDLSFGEDEFEQTSQTSFSGGDYNELGIEAKRWKGENENDSYCYSTEGNGPVKEARVVVQTTSEIDILDDGYRWRKYGQKVVKGNPNPRSYYKCVIQGCPVRKHVERAAHDMKEVITTYEGKHNHDVPLGRGSSSYNINKTSLNNNNNTTCNVTPIKPSPVTNYSILSNFTNSLYDDSNLPNSGTQLQPFQLDMMPNSTSLLDKSTGSNADYERYSPKDNSFLQSFVSRNL</sequence>
<evidence type="ECO:0000256" key="3">
    <source>
        <dbReference type="ARBA" id="ARBA00023015"/>
    </source>
</evidence>
<evidence type="ECO:0000256" key="2">
    <source>
        <dbReference type="ARBA" id="ARBA00022737"/>
    </source>
</evidence>
<dbReference type="GO" id="GO:0003700">
    <property type="term" value="F:DNA-binding transcription factor activity"/>
    <property type="evidence" value="ECO:0007669"/>
    <property type="project" value="InterPro"/>
</dbReference>
<evidence type="ECO:0000313" key="10">
    <source>
        <dbReference type="Proteomes" id="UP001058974"/>
    </source>
</evidence>
<dbReference type="PANTHER" id="PTHR31221">
    <property type="entry name" value="WRKY TRANSCRIPTION FACTOR PROTEIN 1-RELATED"/>
    <property type="match status" value="1"/>
</dbReference>
<dbReference type="FunFam" id="2.20.25.80:FF:000006">
    <property type="entry name" value="WRKY transcription factor"/>
    <property type="match status" value="1"/>
</dbReference>
<accession>A0A9D4VXH5</accession>
<keyword evidence="3" id="KW-0805">Transcription regulation</keyword>
<feature type="compositionally biased region" description="Low complexity" evidence="7">
    <location>
        <begin position="224"/>
        <end position="235"/>
    </location>
</feature>
<reference evidence="9 10" key="1">
    <citation type="journal article" date="2022" name="Nat. Genet.">
        <title>Improved pea reference genome and pan-genome highlight genomic features and evolutionary characteristics.</title>
        <authorList>
            <person name="Yang T."/>
            <person name="Liu R."/>
            <person name="Luo Y."/>
            <person name="Hu S."/>
            <person name="Wang D."/>
            <person name="Wang C."/>
            <person name="Pandey M.K."/>
            <person name="Ge S."/>
            <person name="Xu Q."/>
            <person name="Li N."/>
            <person name="Li G."/>
            <person name="Huang Y."/>
            <person name="Saxena R.K."/>
            <person name="Ji Y."/>
            <person name="Li M."/>
            <person name="Yan X."/>
            <person name="He Y."/>
            <person name="Liu Y."/>
            <person name="Wang X."/>
            <person name="Xiang C."/>
            <person name="Varshney R.K."/>
            <person name="Ding H."/>
            <person name="Gao S."/>
            <person name="Zong X."/>
        </authorList>
    </citation>
    <scope>NUCLEOTIDE SEQUENCE [LARGE SCALE GENOMIC DNA]</scope>
    <source>
        <strain evidence="9 10">cv. Zhongwan 6</strain>
    </source>
</reference>
<evidence type="ECO:0000256" key="5">
    <source>
        <dbReference type="ARBA" id="ARBA00023163"/>
    </source>
</evidence>
<keyword evidence="10" id="KW-1185">Reference proteome</keyword>